<accession>A0A7S4BAX6</accession>
<feature type="domain" description="F-box" evidence="1">
    <location>
        <begin position="9"/>
        <end position="49"/>
    </location>
</feature>
<name>A0A7S4BAX6_CHRCT</name>
<dbReference type="InterPro" id="IPR001810">
    <property type="entry name" value="F-box_dom"/>
</dbReference>
<evidence type="ECO:0000313" key="2">
    <source>
        <dbReference type="EMBL" id="CAE0760069.1"/>
    </source>
</evidence>
<proteinExistence type="predicted"/>
<protein>
    <recommendedName>
        <fullName evidence="1">F-box domain-containing protein</fullName>
    </recommendedName>
</protein>
<dbReference type="Gene3D" id="1.20.1280.50">
    <property type="match status" value="1"/>
</dbReference>
<gene>
    <name evidence="2" type="ORF">PCAR00345_LOCUS12675</name>
</gene>
<dbReference type="EMBL" id="HBIZ01020157">
    <property type="protein sequence ID" value="CAE0760069.1"/>
    <property type="molecule type" value="Transcribed_RNA"/>
</dbReference>
<dbReference type="AlphaFoldDB" id="A0A7S4BAX6"/>
<evidence type="ECO:0000259" key="1">
    <source>
        <dbReference type="Pfam" id="PF12937"/>
    </source>
</evidence>
<dbReference type="Pfam" id="PF12937">
    <property type="entry name" value="F-box-like"/>
    <property type="match status" value="1"/>
</dbReference>
<dbReference type="SUPFAM" id="SSF81383">
    <property type="entry name" value="F-box domain"/>
    <property type="match status" value="1"/>
</dbReference>
<organism evidence="2">
    <name type="scientific">Chrysotila carterae</name>
    <name type="common">Marine alga</name>
    <name type="synonym">Syracosphaera carterae</name>
    <dbReference type="NCBI Taxonomy" id="13221"/>
    <lineage>
        <taxon>Eukaryota</taxon>
        <taxon>Haptista</taxon>
        <taxon>Haptophyta</taxon>
        <taxon>Prymnesiophyceae</taxon>
        <taxon>Isochrysidales</taxon>
        <taxon>Isochrysidaceae</taxon>
        <taxon>Chrysotila</taxon>
    </lineage>
</organism>
<reference evidence="2" key="1">
    <citation type="submission" date="2021-01" db="EMBL/GenBank/DDBJ databases">
        <authorList>
            <person name="Corre E."/>
            <person name="Pelletier E."/>
            <person name="Niang G."/>
            <person name="Scheremetjew M."/>
            <person name="Finn R."/>
            <person name="Kale V."/>
            <person name="Holt S."/>
            <person name="Cochrane G."/>
            <person name="Meng A."/>
            <person name="Brown T."/>
            <person name="Cohen L."/>
        </authorList>
    </citation>
    <scope>NUCLEOTIDE SEQUENCE</scope>
    <source>
        <strain evidence="2">CCMP645</strain>
    </source>
</reference>
<sequence length="246" mass="28633">MTPITDWLDEILLSVASWLSAADLTAFQSTCKRLAALPTDVACWRRLCEAAWQDKPRYRLTPERERWLQLNLPLQSWRARYIFFEQDSKRQLITDTELISLNWYFNYSPQAGGMGKRTLQRVEFTETHLRMQNYPLLPWRLEPSELPAQSNRTPVAPEGRLGRFGPLTMIQNLMQALLSASPLPPKEQVLLIANFPPHRVQRKPDDWEWLIQNDNVIFVSALDESCITYNERGFLESPQHAVEAHD</sequence>
<dbReference type="InterPro" id="IPR036047">
    <property type="entry name" value="F-box-like_dom_sf"/>
</dbReference>